<proteinExistence type="predicted"/>
<dbReference type="EMBL" id="BMAR01000028">
    <property type="protein sequence ID" value="GFR49131.1"/>
    <property type="molecule type" value="Genomic_DNA"/>
</dbReference>
<keyword evidence="2" id="KW-1185">Reference proteome</keyword>
<dbReference type="AlphaFoldDB" id="A0AAD3HQE8"/>
<gene>
    <name evidence="1" type="ORF">Agub_g11147</name>
</gene>
<evidence type="ECO:0000313" key="1">
    <source>
        <dbReference type="EMBL" id="GFR49131.1"/>
    </source>
</evidence>
<name>A0AAD3HQE8_9CHLO</name>
<organism evidence="1 2">
    <name type="scientific">Astrephomene gubernaculifera</name>
    <dbReference type="NCBI Taxonomy" id="47775"/>
    <lineage>
        <taxon>Eukaryota</taxon>
        <taxon>Viridiplantae</taxon>
        <taxon>Chlorophyta</taxon>
        <taxon>core chlorophytes</taxon>
        <taxon>Chlorophyceae</taxon>
        <taxon>CS clade</taxon>
        <taxon>Chlamydomonadales</taxon>
        <taxon>Astrephomenaceae</taxon>
        <taxon>Astrephomene</taxon>
    </lineage>
</organism>
<evidence type="ECO:0000313" key="2">
    <source>
        <dbReference type="Proteomes" id="UP001054857"/>
    </source>
</evidence>
<protein>
    <submittedName>
        <fullName evidence="1">Uncharacterized protein</fullName>
    </submittedName>
</protein>
<reference evidence="1 2" key="1">
    <citation type="journal article" date="2021" name="Sci. Rep.">
        <title>Genome sequencing of the multicellular alga Astrephomene provides insights into convergent evolution of germ-soma differentiation.</title>
        <authorList>
            <person name="Yamashita S."/>
            <person name="Yamamoto K."/>
            <person name="Matsuzaki R."/>
            <person name="Suzuki S."/>
            <person name="Yamaguchi H."/>
            <person name="Hirooka S."/>
            <person name="Minakuchi Y."/>
            <person name="Miyagishima S."/>
            <person name="Kawachi M."/>
            <person name="Toyoda A."/>
            <person name="Nozaki H."/>
        </authorList>
    </citation>
    <scope>NUCLEOTIDE SEQUENCE [LARGE SCALE GENOMIC DNA]</scope>
    <source>
        <strain evidence="1 2">NIES-4017</strain>
    </source>
</reference>
<comment type="caution">
    <text evidence="1">The sequence shown here is derived from an EMBL/GenBank/DDBJ whole genome shotgun (WGS) entry which is preliminary data.</text>
</comment>
<dbReference type="Proteomes" id="UP001054857">
    <property type="component" value="Unassembled WGS sequence"/>
</dbReference>
<sequence>MLPFLLEGSFFLSRTCQVASMALLHSGRNVCLPWAWYLPASGKLAVVQEFPGAHDAYSYRSVGWPGVMALAAVVVVVQRVLMDVAGFAYYRTALSCDAA</sequence>
<accession>A0AAD3HQE8</accession>